<comment type="caution">
    <text evidence="2">The sequence shown here is derived from an EMBL/GenBank/DDBJ whole genome shotgun (WGS) entry which is preliminary data.</text>
</comment>
<accession>A0ABS4A2B9</accession>
<dbReference type="Gene3D" id="2.60.120.620">
    <property type="entry name" value="q2cbj1_9rhob like domain"/>
    <property type="match status" value="1"/>
</dbReference>
<evidence type="ECO:0000259" key="1">
    <source>
        <dbReference type="Pfam" id="PF13640"/>
    </source>
</evidence>
<dbReference type="Proteomes" id="UP000669317">
    <property type="component" value="Unassembled WGS sequence"/>
</dbReference>
<keyword evidence="3" id="KW-1185">Reference proteome</keyword>
<evidence type="ECO:0000313" key="2">
    <source>
        <dbReference type="EMBL" id="MBP0114562.1"/>
    </source>
</evidence>
<reference evidence="2 3" key="1">
    <citation type="submission" date="2021-03" db="EMBL/GenBank/DDBJ databases">
        <title>Genome Sequence of Bradyrhizobium vignae strain ISRA400.</title>
        <authorList>
            <person name="Tisa L.S."/>
            <person name="Svistoonoff S."/>
            <person name="Hocher V."/>
            <person name="Fall S."/>
            <person name="Zaiya A."/>
            <person name="Naing D."/>
            <person name="Niang N."/>
            <person name="Diouf A."/>
            <person name="Dasylva M.C."/>
            <person name="Toure O."/>
            <person name="Gueye M."/>
            <person name="Gully D."/>
            <person name="Tisseyre P."/>
            <person name="Simpson S."/>
            <person name="Morris K."/>
            <person name="Thomas W.K."/>
        </authorList>
    </citation>
    <scope>NUCLEOTIDE SEQUENCE [LARGE SCALE GENOMIC DNA]</scope>
    <source>
        <strain evidence="2 3">ISRA400</strain>
    </source>
</reference>
<dbReference type="EMBL" id="JAGIKT010000066">
    <property type="protein sequence ID" value="MBP0114562.1"/>
    <property type="molecule type" value="Genomic_DNA"/>
</dbReference>
<organism evidence="2 3">
    <name type="scientific">Bradyrhizobium vignae</name>
    <dbReference type="NCBI Taxonomy" id="1549949"/>
    <lineage>
        <taxon>Bacteria</taxon>
        <taxon>Pseudomonadati</taxon>
        <taxon>Pseudomonadota</taxon>
        <taxon>Alphaproteobacteria</taxon>
        <taxon>Hyphomicrobiales</taxon>
        <taxon>Nitrobacteraceae</taxon>
        <taxon>Bradyrhizobium</taxon>
    </lineage>
</organism>
<gene>
    <name evidence="2" type="ORF">JWS04_26525</name>
</gene>
<name>A0ABS4A2B9_9BRAD</name>
<proteinExistence type="predicted"/>
<feature type="domain" description="Prolyl 4-hydroxylase alpha subunit Fe(2+) 2OG dioxygenase" evidence="1">
    <location>
        <begin position="106"/>
        <end position="206"/>
    </location>
</feature>
<dbReference type="InterPro" id="IPR044862">
    <property type="entry name" value="Pro_4_hyd_alph_FE2OG_OXY"/>
</dbReference>
<protein>
    <submittedName>
        <fullName evidence="2">2OG-Fe(II) oxygenase</fullName>
    </submittedName>
</protein>
<dbReference type="Pfam" id="PF13640">
    <property type="entry name" value="2OG-FeII_Oxy_3"/>
    <property type="match status" value="1"/>
</dbReference>
<evidence type="ECO:0000313" key="3">
    <source>
        <dbReference type="Proteomes" id="UP000669317"/>
    </source>
</evidence>
<sequence>MSGLFARAGSLRDEYASAKPWPHIVINDAFPEKLLDMVAAECTALPEAHLITTNTDRLVKQEISDGLGPATQHLLSLMDSARFREFVSAITGVRELLSDPTHKFAGVHRTPPGGFTKIHRDFEVHPTTGLFHRVNVLIYLNRDWPEAYGGSLELWPADMSTLGRRIFPRFNTMILWETHGATLHGLPDPVTCPPGRIRLSVASYYYTTTRRVAASGERRVRYWAARPGEDQWIERMSWQDHLRALIPDPLYNVLRAARDRISGAHRSKTS</sequence>